<reference evidence="3" key="1">
    <citation type="submission" date="2016-07" db="EMBL/GenBank/DDBJ databases">
        <authorList>
            <person name="Florea S."/>
            <person name="Webb J.S."/>
            <person name="Jaromczyk J."/>
            <person name="Schardl C.L."/>
        </authorList>
    </citation>
    <scope>NUCLEOTIDE SEQUENCE [LARGE SCALE GENOMIC DNA]</scope>
</reference>
<proteinExistence type="predicted"/>
<dbReference type="Proteomes" id="UP000203019">
    <property type="component" value="Segment"/>
</dbReference>
<organism evidence="2 3">
    <name type="scientific">Gordonia phage Ghobes</name>
    <dbReference type="NCBI Taxonomy" id="1887647"/>
    <lineage>
        <taxon>Viruses</taxon>
        <taxon>Duplodnaviria</taxon>
        <taxon>Heunggongvirae</taxon>
        <taxon>Uroviricota</taxon>
        <taxon>Caudoviricetes</taxon>
        <taxon>Ghobesvirus</taxon>
        <taxon>Ghobesvirus ghobes</taxon>
    </lineage>
</organism>
<accession>A0A1B3B051</accession>
<gene>
    <name evidence="2" type="primary">16</name>
    <name evidence="2" type="ORF">SEA_GHOBES_16</name>
</gene>
<dbReference type="InterPro" id="IPR029432">
    <property type="entry name" value="Gp28/Gp37-like_dom"/>
</dbReference>
<dbReference type="KEGG" id="vg:29063301"/>
<protein>
    <submittedName>
        <fullName evidence="2">Minor tail protein</fullName>
    </submittedName>
</protein>
<sequence length="534" mass="59680">MSTSLREAFAQLTFDEKDERDLLAHPKAELQLRDKDNRLWGLSGDYRELKFTEKENEPGSITFTVPDDEYYREYFYGFPKGQARPVVVQLPFYRTLWLITDFKRKREGLKRVIEVSGVHCLEYLNWVHLWPCPWFPAEFQPLHYWFAVGPAATNLAAALMANLVRLQGELFSIPSGNLLDLNNWNVVKKALYPLVVNPRNKLVKDTSTWITASWRMDKCLDAFKEVCDTEGLTITTTFFDPDAGDPQPFPEYLVLNRPTLVVDFVEKGPPVGLTGTLLDGLFRTGVAMADDALEWLFYPVLNADNYDDYLQKAFGLIPGKPFVCYTTGQYSPVPSFEQTTHVGLASRVTAGGKSPEWVNTLLVTGANLAIGLLGTAIGVPGLQLGVFENAVKNKVLAFHSSEDRQRATEAGPWRFRETFAETSSTGLSLTTFAGMKTAHFKSRSYVSHAIEVSNGGPYFAGKDVNVGDPVGVEVFDGTVEVDRLKELSYEDSRTVRGKLTLQVGSADAEREPGSLALGKLRRAFQWVNRVALSE</sequence>
<keyword evidence="3" id="KW-1185">Reference proteome</keyword>
<feature type="domain" description="Gp28/Gp37-like" evidence="1">
    <location>
        <begin position="30"/>
        <end position="504"/>
    </location>
</feature>
<evidence type="ECO:0000259" key="1">
    <source>
        <dbReference type="Pfam" id="PF14594"/>
    </source>
</evidence>
<name>A0A1B3B051_9CAUD</name>
<dbReference type="RefSeq" id="YP_009281119.1">
    <property type="nucleotide sequence ID" value="NC_031028.1"/>
</dbReference>
<dbReference type="GeneID" id="29063301"/>
<dbReference type="Pfam" id="PF14594">
    <property type="entry name" value="Sipho_Gp37"/>
    <property type="match status" value="1"/>
</dbReference>
<evidence type="ECO:0000313" key="3">
    <source>
        <dbReference type="Proteomes" id="UP000203019"/>
    </source>
</evidence>
<evidence type="ECO:0000313" key="2">
    <source>
        <dbReference type="EMBL" id="AOE44369.1"/>
    </source>
</evidence>
<dbReference type="EMBL" id="KX557278">
    <property type="protein sequence ID" value="AOE44369.1"/>
    <property type="molecule type" value="Genomic_DNA"/>
</dbReference>
<dbReference type="OrthoDB" id="1419at10239"/>